<dbReference type="InterPro" id="IPR050738">
    <property type="entry name" value="Sulfatase"/>
</dbReference>
<keyword evidence="5" id="KW-1185">Reference proteome</keyword>
<feature type="domain" description="Sulfatase N-terminal" evidence="3">
    <location>
        <begin position="32"/>
        <end position="421"/>
    </location>
</feature>
<evidence type="ECO:0000256" key="2">
    <source>
        <dbReference type="ARBA" id="ARBA00022801"/>
    </source>
</evidence>
<gene>
    <name evidence="4" type="primary">atsA_76</name>
    <name evidence="4" type="ORF">TBK1r_63940</name>
</gene>
<evidence type="ECO:0000313" key="5">
    <source>
        <dbReference type="Proteomes" id="UP000318081"/>
    </source>
</evidence>
<dbReference type="Proteomes" id="UP000318081">
    <property type="component" value="Chromosome"/>
</dbReference>
<evidence type="ECO:0000313" key="4">
    <source>
        <dbReference type="EMBL" id="QDV87364.1"/>
    </source>
</evidence>
<dbReference type="SUPFAM" id="SSF53649">
    <property type="entry name" value="Alkaline phosphatase-like"/>
    <property type="match status" value="1"/>
</dbReference>
<dbReference type="Gene3D" id="3.40.720.10">
    <property type="entry name" value="Alkaline Phosphatase, subunit A"/>
    <property type="match status" value="1"/>
</dbReference>
<dbReference type="CDD" id="cd16025">
    <property type="entry name" value="PAS_like"/>
    <property type="match status" value="1"/>
</dbReference>
<accession>A0ABX5XZC6</accession>
<dbReference type="PANTHER" id="PTHR42693:SF53">
    <property type="entry name" value="ENDO-4-O-SULFATASE"/>
    <property type="match status" value="1"/>
</dbReference>
<comment type="similarity">
    <text evidence="1">Belongs to the sulfatase family.</text>
</comment>
<protein>
    <submittedName>
        <fullName evidence="4">Arylsulfatase</fullName>
        <ecNumber evidence="4">3.1.6.1</ecNumber>
    </submittedName>
</protein>
<name>A0ABX5XZC6_9BACT</name>
<dbReference type="InterPro" id="IPR017850">
    <property type="entry name" value="Alkaline_phosphatase_core_sf"/>
</dbReference>
<dbReference type="EMBL" id="CP036432">
    <property type="protein sequence ID" value="QDV87364.1"/>
    <property type="molecule type" value="Genomic_DNA"/>
</dbReference>
<dbReference type="Pfam" id="PF00884">
    <property type="entry name" value="Sulfatase"/>
    <property type="match status" value="1"/>
</dbReference>
<reference evidence="4 5" key="1">
    <citation type="submission" date="2019-02" db="EMBL/GenBank/DDBJ databases">
        <title>Deep-cultivation of Planctomycetes and their phenomic and genomic characterization uncovers novel biology.</title>
        <authorList>
            <person name="Wiegand S."/>
            <person name="Jogler M."/>
            <person name="Boedeker C."/>
            <person name="Pinto D."/>
            <person name="Vollmers J."/>
            <person name="Rivas-Marin E."/>
            <person name="Kohn T."/>
            <person name="Peeters S.H."/>
            <person name="Heuer A."/>
            <person name="Rast P."/>
            <person name="Oberbeckmann S."/>
            <person name="Bunk B."/>
            <person name="Jeske O."/>
            <person name="Meyerdierks A."/>
            <person name="Storesund J.E."/>
            <person name="Kallscheuer N."/>
            <person name="Luecker S."/>
            <person name="Lage O.M."/>
            <person name="Pohl T."/>
            <person name="Merkel B.J."/>
            <person name="Hornburger P."/>
            <person name="Mueller R.-W."/>
            <person name="Bruemmer F."/>
            <person name="Labrenz M."/>
            <person name="Spormann A.M."/>
            <person name="Op den Camp H."/>
            <person name="Overmann J."/>
            <person name="Amann R."/>
            <person name="Jetten M.S.M."/>
            <person name="Mascher T."/>
            <person name="Medema M.H."/>
            <person name="Devos D.P."/>
            <person name="Kaster A.-K."/>
            <person name="Ovreas L."/>
            <person name="Rohde M."/>
            <person name="Galperin M.Y."/>
            <person name="Jogler C."/>
        </authorList>
    </citation>
    <scope>NUCLEOTIDE SEQUENCE [LARGE SCALE GENOMIC DNA]</scope>
    <source>
        <strain evidence="4 5">TBK1r</strain>
    </source>
</reference>
<dbReference type="InterPro" id="IPR000917">
    <property type="entry name" value="Sulfatase_N"/>
</dbReference>
<organism evidence="4 5">
    <name type="scientific">Stieleria magnilauensis</name>
    <dbReference type="NCBI Taxonomy" id="2527963"/>
    <lineage>
        <taxon>Bacteria</taxon>
        <taxon>Pseudomonadati</taxon>
        <taxon>Planctomycetota</taxon>
        <taxon>Planctomycetia</taxon>
        <taxon>Pirellulales</taxon>
        <taxon>Pirellulaceae</taxon>
        <taxon>Stieleria</taxon>
    </lineage>
</organism>
<proteinExistence type="inferred from homology"/>
<dbReference type="PANTHER" id="PTHR42693">
    <property type="entry name" value="ARYLSULFATASE FAMILY MEMBER"/>
    <property type="match status" value="1"/>
</dbReference>
<sequence length="531" mass="59032">MNPNPRLWPFSFAVVLLAAGGTTLVAASQSRPNIVLIMVDDMGFSDIGCYGAETETPHLDQLAKNGLRFTQFYNAGRCCPTRAALLTGLYQHQAGVGHMTGDDGHPSYRGFLNARCVTIAEVLGTSDYFSAICGKWHVGSAPEHWPLRRGFDRFYGTPQGGGHHYRNLPGRDLVLDDKIIPMPKEWYSTTAFTDHAVQFIDEGVKSNRPVFLYVAYTAPHWALHAPDEEIAKFRGRYTKGWQPVREARFERQLKMGMFPSHTRLSDQDPNVPAWHEVENPEEMDLRMATHAAMVHLVDRGVGRIVSKLNELEQLDNTLILFLSDNGASAESGPTGFTGARGGDPKARTGTPNSYNSFGIAGANMCDTPFRKYKMFVHEGGIATPLIAHWPNGIPAKLNGRFSHEVGHVIDLLPTCADVAGAIYPQVFEGRAVTPVAGRSLKPAFNGNSLERPEGLYFEHQGNSAVRLGNWKLVRAHRQPWTLYNLEADRTELADVSEQHPDQTLELKTKWKAWAERVGVQPWPIKKKLVVE</sequence>
<dbReference type="GO" id="GO:0004065">
    <property type="term" value="F:arylsulfatase activity"/>
    <property type="evidence" value="ECO:0007669"/>
    <property type="project" value="UniProtKB-EC"/>
</dbReference>
<keyword evidence="2 4" id="KW-0378">Hydrolase</keyword>
<evidence type="ECO:0000259" key="3">
    <source>
        <dbReference type="Pfam" id="PF00884"/>
    </source>
</evidence>
<dbReference type="EC" id="3.1.6.1" evidence="4"/>
<dbReference type="Gene3D" id="3.30.1120.10">
    <property type="match status" value="1"/>
</dbReference>
<evidence type="ECO:0000256" key="1">
    <source>
        <dbReference type="ARBA" id="ARBA00008779"/>
    </source>
</evidence>